<dbReference type="PANTHER" id="PTHR47835:SF3">
    <property type="entry name" value="HELICASE FOR MEIOSIS 1"/>
    <property type="match status" value="1"/>
</dbReference>
<dbReference type="PROSITE" id="PS51192">
    <property type="entry name" value="HELICASE_ATP_BIND_1"/>
    <property type="match status" value="1"/>
</dbReference>
<dbReference type="SMART" id="SM00973">
    <property type="entry name" value="Sec63"/>
    <property type="match status" value="1"/>
</dbReference>
<gene>
    <name evidence="14" type="primary">8235630</name>
    <name evidence="13" type="ORF">Phum_PHUM540510</name>
</gene>
<evidence type="ECO:0000256" key="9">
    <source>
        <dbReference type="ARBA" id="ARBA00034808"/>
    </source>
</evidence>
<evidence type="ECO:0000256" key="8">
    <source>
        <dbReference type="ARBA" id="ARBA00034617"/>
    </source>
</evidence>
<dbReference type="RefSeq" id="XP_002431676.1">
    <property type="nucleotide sequence ID" value="XM_002431631.1"/>
</dbReference>
<accession>E0VZY2</accession>
<dbReference type="SUPFAM" id="SSF52540">
    <property type="entry name" value="P-loop containing nucleoside triphosphate hydrolases"/>
    <property type="match status" value="2"/>
</dbReference>
<evidence type="ECO:0000256" key="6">
    <source>
        <dbReference type="ARBA" id="ARBA00023235"/>
    </source>
</evidence>
<dbReference type="GO" id="GO:0003899">
    <property type="term" value="F:DNA-directed RNA polymerase activity"/>
    <property type="evidence" value="ECO:0007669"/>
    <property type="project" value="InterPro"/>
</dbReference>
<reference evidence="13" key="2">
    <citation type="submission" date="2007-04" db="EMBL/GenBank/DDBJ databases">
        <title>The genome of the human body louse.</title>
        <authorList>
            <consortium name="The Human Body Louse Genome Consortium"/>
            <person name="Kirkness E."/>
            <person name="Walenz B."/>
            <person name="Hass B."/>
            <person name="Bruggner R."/>
            <person name="Strausberg R."/>
        </authorList>
    </citation>
    <scope>NUCLEOTIDE SEQUENCE</scope>
    <source>
        <strain evidence="13">USDA</strain>
    </source>
</reference>
<dbReference type="OrthoDB" id="5575at2759"/>
<dbReference type="InterPro" id="IPR000268">
    <property type="entry name" value="RPABC5/Rpb10"/>
</dbReference>
<keyword evidence="5" id="KW-0067">ATP-binding</keyword>
<dbReference type="GeneID" id="8235630"/>
<evidence type="ECO:0000313" key="14">
    <source>
        <dbReference type="EnsemblMetazoa" id="PHUM540510-PA"/>
    </source>
</evidence>
<dbReference type="GO" id="GO:0003677">
    <property type="term" value="F:DNA binding"/>
    <property type="evidence" value="ECO:0007669"/>
    <property type="project" value="InterPro"/>
</dbReference>
<dbReference type="EMBL" id="AAZO01006566">
    <property type="status" value="NOT_ANNOTATED_CDS"/>
    <property type="molecule type" value="Genomic_DNA"/>
</dbReference>
<dbReference type="PANTHER" id="PTHR47835">
    <property type="entry name" value="HFM1, ATP DEPENDENT DNA HELICASE HOMOLOG"/>
    <property type="match status" value="1"/>
</dbReference>
<evidence type="ECO:0000256" key="4">
    <source>
        <dbReference type="ARBA" id="ARBA00022806"/>
    </source>
</evidence>
<evidence type="ECO:0000259" key="11">
    <source>
        <dbReference type="PROSITE" id="PS51192"/>
    </source>
</evidence>
<dbReference type="Pfam" id="PF00270">
    <property type="entry name" value="DEAD"/>
    <property type="match status" value="1"/>
</dbReference>
<comment type="catalytic activity">
    <reaction evidence="10">
        <text>ATP + H2O = ADP + phosphate + H(+)</text>
        <dbReference type="Rhea" id="RHEA:13065"/>
        <dbReference type="ChEBI" id="CHEBI:15377"/>
        <dbReference type="ChEBI" id="CHEBI:15378"/>
        <dbReference type="ChEBI" id="CHEBI:30616"/>
        <dbReference type="ChEBI" id="CHEBI:43474"/>
        <dbReference type="ChEBI" id="CHEBI:456216"/>
        <dbReference type="EC" id="5.6.2.4"/>
    </reaction>
</comment>
<dbReference type="GO" id="GO:0006351">
    <property type="term" value="P:DNA-templated transcription"/>
    <property type="evidence" value="ECO:0007669"/>
    <property type="project" value="InterPro"/>
</dbReference>
<protein>
    <recommendedName>
        <fullName evidence="9">DNA 3'-5' helicase</fullName>
        <ecNumber evidence="9">5.6.2.4</ecNumber>
    </recommendedName>
</protein>
<dbReference type="STRING" id="121224.E0VZY2"/>
<dbReference type="InterPro" id="IPR036390">
    <property type="entry name" value="WH_DNA-bd_sf"/>
</dbReference>
<dbReference type="KEGG" id="phu:Phum_PHUM540510"/>
<dbReference type="InterPro" id="IPR004179">
    <property type="entry name" value="Sec63-dom"/>
</dbReference>
<dbReference type="eggNOG" id="KOG3497">
    <property type="taxonomic scope" value="Eukaryota"/>
</dbReference>
<evidence type="ECO:0000313" key="15">
    <source>
        <dbReference type="Proteomes" id="UP000009046"/>
    </source>
</evidence>
<dbReference type="Pfam" id="PF00271">
    <property type="entry name" value="Helicase_C"/>
    <property type="match status" value="1"/>
</dbReference>
<evidence type="ECO:0000256" key="1">
    <source>
        <dbReference type="ARBA" id="ARBA00010140"/>
    </source>
</evidence>
<feature type="domain" description="Helicase C-terminal" evidence="12">
    <location>
        <begin position="257"/>
        <end position="445"/>
    </location>
</feature>
<evidence type="ECO:0000256" key="2">
    <source>
        <dbReference type="ARBA" id="ARBA00022741"/>
    </source>
</evidence>
<keyword evidence="6" id="KW-0413">Isomerase</keyword>
<dbReference type="Gene3D" id="3.40.50.300">
    <property type="entry name" value="P-loop containing nucleotide triphosphate hydrolases"/>
    <property type="match status" value="2"/>
</dbReference>
<dbReference type="EC" id="5.6.2.4" evidence="9"/>
<organism>
    <name type="scientific">Pediculus humanus subsp. corporis</name>
    <name type="common">Body louse</name>
    <dbReference type="NCBI Taxonomy" id="121224"/>
    <lineage>
        <taxon>Eukaryota</taxon>
        <taxon>Metazoa</taxon>
        <taxon>Ecdysozoa</taxon>
        <taxon>Arthropoda</taxon>
        <taxon>Hexapoda</taxon>
        <taxon>Insecta</taxon>
        <taxon>Pterygota</taxon>
        <taxon>Neoptera</taxon>
        <taxon>Paraneoptera</taxon>
        <taxon>Psocodea</taxon>
        <taxon>Troctomorpha</taxon>
        <taxon>Phthiraptera</taxon>
        <taxon>Anoplura</taxon>
        <taxon>Pediculidae</taxon>
        <taxon>Pediculus</taxon>
    </lineage>
</organism>
<evidence type="ECO:0000313" key="13">
    <source>
        <dbReference type="EMBL" id="EEB18938.1"/>
    </source>
</evidence>
<dbReference type="SUPFAM" id="SSF46924">
    <property type="entry name" value="RNA polymerase subunit RPB10"/>
    <property type="match status" value="1"/>
</dbReference>
<dbReference type="SUPFAM" id="SSF158702">
    <property type="entry name" value="Sec63 N-terminal domain-like"/>
    <property type="match status" value="1"/>
</dbReference>
<dbReference type="InterPro" id="IPR052247">
    <property type="entry name" value="Meiotic_Crossover_Helicase"/>
</dbReference>
<dbReference type="Pfam" id="PF02889">
    <property type="entry name" value="Sec63"/>
    <property type="match status" value="1"/>
</dbReference>
<comment type="catalytic activity">
    <reaction evidence="8">
        <text>Couples ATP hydrolysis with the unwinding of duplex DNA by translocating in the 3'-5' direction.</text>
        <dbReference type="EC" id="5.6.2.4"/>
    </reaction>
</comment>
<reference evidence="14" key="3">
    <citation type="submission" date="2020-05" db="UniProtKB">
        <authorList>
            <consortium name="EnsemblMetazoa"/>
        </authorList>
    </citation>
    <scope>IDENTIFICATION</scope>
    <source>
        <strain evidence="14">USDA</strain>
    </source>
</reference>
<dbReference type="GO" id="GO:0016787">
    <property type="term" value="F:hydrolase activity"/>
    <property type="evidence" value="ECO:0007669"/>
    <property type="project" value="UniProtKB-KW"/>
</dbReference>
<comment type="similarity">
    <text evidence="1">Belongs to the helicase family. SKI2 subfamily.</text>
</comment>
<dbReference type="EMBL" id="DS235854">
    <property type="protein sequence ID" value="EEB18938.1"/>
    <property type="molecule type" value="Genomic_DNA"/>
</dbReference>
<evidence type="ECO:0000256" key="7">
    <source>
        <dbReference type="ARBA" id="ARBA00023254"/>
    </source>
</evidence>
<evidence type="ECO:0000259" key="12">
    <source>
        <dbReference type="PROSITE" id="PS51194"/>
    </source>
</evidence>
<keyword evidence="2" id="KW-0547">Nucleotide-binding</keyword>
<dbReference type="GO" id="GO:0005524">
    <property type="term" value="F:ATP binding"/>
    <property type="evidence" value="ECO:0007669"/>
    <property type="project" value="UniProtKB-KW"/>
</dbReference>
<dbReference type="AlphaFoldDB" id="E0VZY2"/>
<evidence type="ECO:0000256" key="3">
    <source>
        <dbReference type="ARBA" id="ARBA00022801"/>
    </source>
</evidence>
<dbReference type="FunFam" id="3.40.50.300:FF:001076">
    <property type="entry name" value="ATP-dependent DNA helicase MER3"/>
    <property type="match status" value="1"/>
</dbReference>
<dbReference type="InterPro" id="IPR001650">
    <property type="entry name" value="Helicase_C-like"/>
</dbReference>
<dbReference type="GO" id="GO:0007131">
    <property type="term" value="P:reciprocal meiotic recombination"/>
    <property type="evidence" value="ECO:0007669"/>
    <property type="project" value="UniProtKB-ARBA"/>
</dbReference>
<dbReference type="InterPro" id="IPR057842">
    <property type="entry name" value="WH_MER3"/>
</dbReference>
<evidence type="ECO:0000256" key="5">
    <source>
        <dbReference type="ARBA" id="ARBA00022840"/>
    </source>
</evidence>
<dbReference type="InterPro" id="IPR023580">
    <property type="entry name" value="RNA_pol_su_RPB10"/>
</dbReference>
<dbReference type="InterPro" id="IPR014001">
    <property type="entry name" value="Helicase_ATP-bd"/>
</dbReference>
<dbReference type="CDD" id="cd18795">
    <property type="entry name" value="SF2_C_Ski2"/>
    <property type="match status" value="1"/>
</dbReference>
<dbReference type="CTD" id="8235630"/>
<dbReference type="InterPro" id="IPR036388">
    <property type="entry name" value="WH-like_DNA-bd_sf"/>
</dbReference>
<dbReference type="EnsemblMetazoa" id="PHUM540510-RA">
    <property type="protein sequence ID" value="PHUM540510-PA"/>
    <property type="gene ID" value="PHUM540510"/>
</dbReference>
<dbReference type="InterPro" id="IPR011545">
    <property type="entry name" value="DEAD/DEAH_box_helicase_dom"/>
</dbReference>
<dbReference type="Gene3D" id="1.10.3380.10">
    <property type="entry name" value="Sec63 N-terminal domain-like domain"/>
    <property type="match status" value="1"/>
</dbReference>
<dbReference type="SMART" id="SM00487">
    <property type="entry name" value="DEXDc"/>
    <property type="match status" value="1"/>
</dbReference>
<dbReference type="SUPFAM" id="SSF46785">
    <property type="entry name" value="Winged helix' DNA-binding domain"/>
    <property type="match status" value="1"/>
</dbReference>
<dbReference type="SMART" id="SM00490">
    <property type="entry name" value="HELICc"/>
    <property type="match status" value="1"/>
</dbReference>
<dbReference type="GO" id="GO:0043138">
    <property type="term" value="F:3'-5' DNA helicase activity"/>
    <property type="evidence" value="ECO:0007669"/>
    <property type="project" value="UniProtKB-EC"/>
</dbReference>
<dbReference type="OMA" id="HCKNKHT"/>
<keyword evidence="4 13" id="KW-0347">Helicase</keyword>
<dbReference type="Pfam" id="PF23445">
    <property type="entry name" value="WHD_SNRNP200"/>
    <property type="match status" value="1"/>
</dbReference>
<keyword evidence="3" id="KW-0378">Hydrolase</keyword>
<dbReference type="HOGENOM" id="CLU_000335_0_2_1"/>
<dbReference type="Proteomes" id="UP000009046">
    <property type="component" value="Unassembled WGS sequence"/>
</dbReference>
<sequence length="1018" mass="115435">MEFQPLNYSTLEDLPLKYRQIFQSYSSFNSIQTQTLSHIFNKKNSLVITAPTGSGKTVILELAIVKLLMNFEKTNFNNDFKVVYVCPVKALCNERFNDWEPKFRCLGISCIEVTGDGGDYFDLVGYNLIITTPEKWDSLTRKWRDNAGLVQLVKLFLIDEVHLLGDFKRGPVLEAIVCRMKTVSKVLKLEPVRFVAISATIYNVEDLALWLGSKDSPADFFKFGNDVRPVQLQKIVKGYYQPPKQSDFLFDIQLSYKLKTVILDYSNGKPSLVFCSTRKSVLQTAKILSEQLTFHFTQTQLENLSDGAAFITDNKLRELILCGIGYHHAGVTSEDRHHVQNLFASGSLPILVATSTLAMGVNLPAHLVVIKSTKQYKAGRLEEYPESSILQMIGRAGRPQFDTTAIAIIMTKNDTVGKYEKMLESKEVIESSLHLHLPEYLNSEIVLYTITDLSVAMEWICNTFLYVRAMKNPKYYGLDPSGNRFKIEKGLELMCLKEINGLKKAELIEVSDNGMDISPTAHGRLMSHFYLSFETFKIFLQIKGTETMDEILSSLCEAHEFCEVQLRVNERKTLNELNRNKNRDHIRFPMTGKIKTRGMKVNCLIQACLGCLHIQDPALYQESVRIVKIAERLAKCLSEFLSKKPHHKSILNTTILAKCLHSKLWEDSPYLSRQLDRIGPTLGTLLAACGKTSFTVIKNSNPRDLEGIINRAPPFGNHLQEAVEHLPKYGLTANLMQSGPNNVHRANVRVTLLNADDIRKKNTAGEHHWVILIVGDTNNNLLSYNRFTDFVLLQKDIEVVIRLTYPDLPHKLIANVISEQWVGIDVATELIIDSSAETVQISTPDNTRVKKKKKIEHVKLNQTLPNNFHFGKKSEGNKAEEMNSKNEFVACFDVDVEIIEKPAETFQDVEMIPEISHCDTFKSPKSQAYGIIQKGEGEEEVNHMRKPLLSLENIYESLAKQRTNERGGSRREYQNFNNTKSGYFFTGGPLKKCFTCGKVIGNKWEAYLGLLQAEYTEG</sequence>
<evidence type="ECO:0000256" key="10">
    <source>
        <dbReference type="ARBA" id="ARBA00048988"/>
    </source>
</evidence>
<dbReference type="PROSITE" id="PS51194">
    <property type="entry name" value="HELICASE_CTER"/>
    <property type="match status" value="1"/>
</dbReference>
<name>E0VZY2_PEDHC</name>
<keyword evidence="15" id="KW-1185">Reference proteome</keyword>
<feature type="domain" description="Helicase ATP-binding" evidence="11">
    <location>
        <begin position="37"/>
        <end position="219"/>
    </location>
</feature>
<keyword evidence="7" id="KW-0469">Meiosis</keyword>
<dbReference type="Gene3D" id="1.10.10.60">
    <property type="entry name" value="Homeodomain-like"/>
    <property type="match status" value="1"/>
</dbReference>
<dbReference type="InterPro" id="IPR027417">
    <property type="entry name" value="P-loop_NTPase"/>
</dbReference>
<dbReference type="VEuPathDB" id="VectorBase:PHUM540510"/>
<dbReference type="eggNOG" id="KOG0952">
    <property type="taxonomic scope" value="Eukaryota"/>
</dbReference>
<proteinExistence type="inferred from homology"/>
<dbReference type="FunFam" id="1.10.10.10:FF:000012">
    <property type="entry name" value="U5 small nuclear ribonucleoprotein helicase"/>
    <property type="match status" value="1"/>
</dbReference>
<dbReference type="Gene3D" id="1.10.10.10">
    <property type="entry name" value="Winged helix-like DNA-binding domain superfamily/Winged helix DNA-binding domain"/>
    <property type="match status" value="1"/>
</dbReference>
<dbReference type="InParanoid" id="E0VZY2"/>
<reference evidence="13" key="1">
    <citation type="submission" date="2007-04" db="EMBL/GenBank/DDBJ databases">
        <title>Annotation of Pediculus humanus corporis strain USDA.</title>
        <authorList>
            <person name="Kirkness E."/>
            <person name="Hannick L."/>
            <person name="Hass B."/>
            <person name="Bruggner R."/>
            <person name="Lawson D."/>
            <person name="Bidwell S."/>
            <person name="Joardar V."/>
            <person name="Caler E."/>
            <person name="Walenz B."/>
            <person name="Inman J."/>
            <person name="Schobel S."/>
            <person name="Galinsky K."/>
            <person name="Amedeo P."/>
            <person name="Strausberg R."/>
        </authorList>
    </citation>
    <scope>NUCLEOTIDE SEQUENCE</scope>
    <source>
        <strain evidence="13">USDA</strain>
    </source>
</reference>
<dbReference type="Pfam" id="PF01194">
    <property type="entry name" value="RNA_pol_N"/>
    <property type="match status" value="1"/>
</dbReference>